<comment type="caution">
    <text evidence="3">The sequence shown here is derived from an EMBL/GenBank/DDBJ whole genome shotgun (WGS) entry which is preliminary data.</text>
</comment>
<organism evidence="3 4">
    <name type="scientific">Pseudovibrio japonicus</name>
    <dbReference type="NCBI Taxonomy" id="366534"/>
    <lineage>
        <taxon>Bacteria</taxon>
        <taxon>Pseudomonadati</taxon>
        <taxon>Pseudomonadota</taxon>
        <taxon>Alphaproteobacteria</taxon>
        <taxon>Hyphomicrobiales</taxon>
        <taxon>Stappiaceae</taxon>
        <taxon>Pseudovibrio</taxon>
    </lineage>
</organism>
<dbReference type="InterPro" id="IPR014710">
    <property type="entry name" value="RmlC-like_jellyroll"/>
</dbReference>
<evidence type="ECO:0000313" key="4">
    <source>
        <dbReference type="Proteomes" id="UP000637980"/>
    </source>
</evidence>
<dbReference type="PANTHER" id="PTHR38599">
    <property type="entry name" value="CUPIN DOMAIN PROTEIN (AFU_ORTHOLOGUE AFUA_3G13620)"/>
    <property type="match status" value="1"/>
</dbReference>
<proteinExistence type="predicted"/>
<dbReference type="EMBL" id="BMXE01000002">
    <property type="protein sequence ID" value="GHB27838.1"/>
    <property type="molecule type" value="Genomic_DNA"/>
</dbReference>
<dbReference type="PANTHER" id="PTHR38599:SF1">
    <property type="entry name" value="CUPIN DOMAIN PROTEIN (AFU_ORTHOLOGUE AFUA_3G13620)"/>
    <property type="match status" value="1"/>
</dbReference>
<protein>
    <recommendedName>
        <fullName evidence="2">Cupin type-2 domain-containing protein</fullName>
    </recommendedName>
</protein>
<feature type="domain" description="Cupin type-2" evidence="2">
    <location>
        <begin position="63"/>
        <end position="132"/>
    </location>
</feature>
<dbReference type="CDD" id="cd02236">
    <property type="entry name" value="cupin_CV2614-like"/>
    <property type="match status" value="1"/>
</dbReference>
<sequence>MKPADVAGRDPLDLGVNSESATTREVENLYTEVELVLDKCETTITKQPVLYPADRQAQITSFVITLAPGAVVSEHMHPVPAYGYILDGELTITYEKETPLTFTKGEAFIEAVHTWHHGKNTGTVPTRILAVFMGAKGLPNVIQPPE</sequence>
<gene>
    <name evidence="3" type="ORF">GCM10007094_15290</name>
</gene>
<evidence type="ECO:0000313" key="3">
    <source>
        <dbReference type="EMBL" id="GHB27838.1"/>
    </source>
</evidence>
<feature type="region of interest" description="Disordered" evidence="1">
    <location>
        <begin position="1"/>
        <end position="21"/>
    </location>
</feature>
<dbReference type="Gene3D" id="2.60.120.10">
    <property type="entry name" value="Jelly Rolls"/>
    <property type="match status" value="1"/>
</dbReference>
<accession>A0ABQ3E690</accession>
<evidence type="ECO:0000259" key="2">
    <source>
        <dbReference type="Pfam" id="PF07883"/>
    </source>
</evidence>
<name>A0ABQ3E690_9HYPH</name>
<dbReference type="InterPro" id="IPR013096">
    <property type="entry name" value="Cupin_2"/>
</dbReference>
<reference evidence="4" key="1">
    <citation type="journal article" date="2019" name="Int. J. Syst. Evol. Microbiol.">
        <title>The Global Catalogue of Microorganisms (GCM) 10K type strain sequencing project: providing services to taxonomists for standard genome sequencing and annotation.</title>
        <authorList>
            <consortium name="The Broad Institute Genomics Platform"/>
            <consortium name="The Broad Institute Genome Sequencing Center for Infectious Disease"/>
            <person name="Wu L."/>
            <person name="Ma J."/>
        </authorList>
    </citation>
    <scope>NUCLEOTIDE SEQUENCE [LARGE SCALE GENOMIC DNA]</scope>
    <source>
        <strain evidence="4">KCTC 12861</strain>
    </source>
</reference>
<dbReference type="InterPro" id="IPR011051">
    <property type="entry name" value="RmlC_Cupin_sf"/>
</dbReference>
<dbReference type="Proteomes" id="UP000637980">
    <property type="component" value="Unassembled WGS sequence"/>
</dbReference>
<dbReference type="RefSeq" id="WP_189436160.1">
    <property type="nucleotide sequence ID" value="NZ_BMXE01000002.1"/>
</dbReference>
<dbReference type="SUPFAM" id="SSF51182">
    <property type="entry name" value="RmlC-like cupins"/>
    <property type="match status" value="1"/>
</dbReference>
<keyword evidence="4" id="KW-1185">Reference proteome</keyword>
<evidence type="ECO:0000256" key="1">
    <source>
        <dbReference type="SAM" id="MobiDB-lite"/>
    </source>
</evidence>
<dbReference type="Pfam" id="PF07883">
    <property type="entry name" value="Cupin_2"/>
    <property type="match status" value="1"/>
</dbReference>